<comment type="caution">
    <text evidence="3">The sequence shown here is derived from an EMBL/GenBank/DDBJ whole genome shotgun (WGS) entry which is preliminary data.</text>
</comment>
<dbReference type="Pfam" id="PF03781">
    <property type="entry name" value="FGE-sulfatase"/>
    <property type="match status" value="1"/>
</dbReference>
<dbReference type="SUPFAM" id="SSF52540">
    <property type="entry name" value="P-loop containing nucleoside triphosphate hydrolases"/>
    <property type="match status" value="1"/>
</dbReference>
<dbReference type="GO" id="GO:0007165">
    <property type="term" value="P:signal transduction"/>
    <property type="evidence" value="ECO:0007669"/>
    <property type="project" value="InterPro"/>
</dbReference>
<dbReference type="SMART" id="SM00255">
    <property type="entry name" value="TIR"/>
    <property type="match status" value="1"/>
</dbReference>
<dbReference type="GO" id="GO:0120147">
    <property type="term" value="F:formylglycine-generating oxidase activity"/>
    <property type="evidence" value="ECO:0007669"/>
    <property type="project" value="TreeGrafter"/>
</dbReference>
<reference evidence="3 4" key="1">
    <citation type="submission" date="2018-05" db="EMBL/GenBank/DDBJ databases">
        <title>Leucothrix arctica sp. nov., isolated from Arctic seawater.</title>
        <authorList>
            <person name="Choi A."/>
            <person name="Baek K."/>
        </authorList>
    </citation>
    <scope>NUCLEOTIDE SEQUENCE [LARGE SCALE GENOMIC DNA]</scope>
    <source>
        <strain evidence="3 4">IMCC9719</strain>
    </source>
</reference>
<evidence type="ECO:0000313" key="4">
    <source>
        <dbReference type="Proteomes" id="UP000245506"/>
    </source>
</evidence>
<evidence type="ECO:0000259" key="1">
    <source>
        <dbReference type="PROSITE" id="PS50104"/>
    </source>
</evidence>
<dbReference type="Gene3D" id="3.90.1580.10">
    <property type="entry name" value="paralog of FGE (formylglycine-generating enzyme)"/>
    <property type="match status" value="1"/>
</dbReference>
<dbReference type="SUPFAM" id="SSF52200">
    <property type="entry name" value="Toll/Interleukin receptor TIR domain"/>
    <property type="match status" value="1"/>
</dbReference>
<feature type="domain" description="NACHT" evidence="2">
    <location>
        <begin position="223"/>
        <end position="337"/>
    </location>
</feature>
<dbReference type="InterPro" id="IPR007111">
    <property type="entry name" value="NACHT_NTPase"/>
</dbReference>
<evidence type="ECO:0000259" key="2">
    <source>
        <dbReference type="PROSITE" id="PS50837"/>
    </source>
</evidence>
<dbReference type="InterPro" id="IPR035897">
    <property type="entry name" value="Toll_tir_struct_dom_sf"/>
</dbReference>
<dbReference type="Pfam" id="PF05729">
    <property type="entry name" value="NACHT"/>
    <property type="match status" value="1"/>
</dbReference>
<dbReference type="Pfam" id="PF13676">
    <property type="entry name" value="TIR_2"/>
    <property type="match status" value="1"/>
</dbReference>
<dbReference type="InterPro" id="IPR027417">
    <property type="entry name" value="P-loop_NTPase"/>
</dbReference>
<dbReference type="PANTHER" id="PTHR23150:SF19">
    <property type="entry name" value="FORMYLGLYCINE-GENERATING ENZYME"/>
    <property type="match status" value="1"/>
</dbReference>
<feature type="domain" description="TIR" evidence="1">
    <location>
        <begin position="3"/>
        <end position="129"/>
    </location>
</feature>
<organism evidence="3 4">
    <name type="scientific">Leucothrix arctica</name>
    <dbReference type="NCBI Taxonomy" id="1481894"/>
    <lineage>
        <taxon>Bacteria</taxon>
        <taxon>Pseudomonadati</taxon>
        <taxon>Pseudomonadota</taxon>
        <taxon>Gammaproteobacteria</taxon>
        <taxon>Thiotrichales</taxon>
        <taxon>Thiotrichaceae</taxon>
        <taxon>Leucothrix</taxon>
    </lineage>
</organism>
<dbReference type="PANTHER" id="PTHR23150">
    <property type="entry name" value="SULFATASE MODIFYING FACTOR 1, 2"/>
    <property type="match status" value="1"/>
</dbReference>
<dbReference type="InterPro" id="IPR000157">
    <property type="entry name" value="TIR_dom"/>
</dbReference>
<accession>A0A317CM23</accession>
<dbReference type="EMBL" id="QGKL01000004">
    <property type="protein sequence ID" value="PWQ99584.1"/>
    <property type="molecule type" value="Genomic_DNA"/>
</dbReference>
<sequence length="932" mass="107826">MSEIPPVFISYARDAASGQALARELYQRLKDENIPAFLDEHRIRLGQRWIRRLSDGVEHCKIMISVVSPASHDRPWVEKEYIMASRVEALIIPVLASEGDLPFQICDLQGLALFGEAKESNWLSLLDEIRSTLPDTSPEKQRQAETDYLNKLLQDNDDRALAFASKVYAPLAGEYRKERKRVAVAAMSPRLRHLKQTRYDEPLDPQGECTEHDDIIAAFRQHKRLVILGEPGAGKTFSLWRIAAEQAQLALSDGEQAIPVVIPLNRWDDPALLLHDFVLSQLDGLAESFDTLYQAKRILPLFDALNEIPFDQREAKLPQVREWLKNYPCEEVLLTCRKRDYRGPLEQELDRLTIEPLDPQRVYDFLHNYFGGDAAESDMADKLFWQLAGGDGIRKIWEKWKSEGYQEHWEDFWTLKEIPEEWKGEILLEGSARRACLDDPRSMIKLAGNPYLLYLMVEIYYKHQQLPESRIELFGEFVEDLIYRETEARPENHYSKADRDTLQNDLEELAWQLQCLTDSMKGVRTILSREIAEDIMPLASLEFSEAASLLDLTKDNVRFSHQLLQEFFTAQSFGERIKNGLKASDLWLPKNWWEPNGWEEAAKLAADYESNPLIFLIWLAEGNPKLAFEIARDQNLLDQKEALFSSYKAVWQAAITDVRNYPHPHERHAISTTLAWLDWDERSGIGLNELGLPDIHWLEVSAGEFIYGEKEEQQALSLDAFEVSRFPVTNRQFHAFVDAGGYENEQWWEGLQKEDELPKHRWKESNRPVENVDFYEAIAFCRWLSVETGKDIRLPTEQQWEKAARGTQGKEYPWGDEYISGYANINETWNHKKVGEFNIDETCAIGVYPLAKSPFEVMDMSGNVWEWCLNKQSETAMVTPDLSDDSRVVRGSSWGFDSQDCRATCRSFKLPQHRYYHLGFRLVCCFPPVSDH</sequence>
<gene>
    <name evidence="3" type="ORF">DKT75_00505</name>
</gene>
<dbReference type="RefSeq" id="WP_109821479.1">
    <property type="nucleotide sequence ID" value="NZ_QGKL01000004.1"/>
</dbReference>
<name>A0A317CM23_9GAMM</name>
<dbReference type="InterPro" id="IPR005532">
    <property type="entry name" value="SUMF_dom"/>
</dbReference>
<dbReference type="AlphaFoldDB" id="A0A317CM23"/>
<proteinExistence type="predicted"/>
<dbReference type="Gene3D" id="3.40.50.10140">
    <property type="entry name" value="Toll/interleukin-1 receptor homology (TIR) domain"/>
    <property type="match status" value="1"/>
</dbReference>
<dbReference type="Gene3D" id="3.40.50.300">
    <property type="entry name" value="P-loop containing nucleotide triphosphate hydrolases"/>
    <property type="match status" value="1"/>
</dbReference>
<keyword evidence="4" id="KW-1185">Reference proteome</keyword>
<dbReference type="PROSITE" id="PS50104">
    <property type="entry name" value="TIR"/>
    <property type="match status" value="1"/>
</dbReference>
<dbReference type="OrthoDB" id="9768004at2"/>
<dbReference type="InterPro" id="IPR016187">
    <property type="entry name" value="CTDL_fold"/>
</dbReference>
<dbReference type="InterPro" id="IPR051043">
    <property type="entry name" value="Sulfatase_Mod_Factor_Kinase"/>
</dbReference>
<dbReference type="Proteomes" id="UP000245506">
    <property type="component" value="Unassembled WGS sequence"/>
</dbReference>
<dbReference type="PROSITE" id="PS50837">
    <property type="entry name" value="NACHT"/>
    <property type="match status" value="1"/>
</dbReference>
<dbReference type="InterPro" id="IPR042095">
    <property type="entry name" value="SUMF_sf"/>
</dbReference>
<protein>
    <submittedName>
        <fullName evidence="3">Uncharacterized protein</fullName>
    </submittedName>
</protein>
<evidence type="ECO:0000313" key="3">
    <source>
        <dbReference type="EMBL" id="PWQ99584.1"/>
    </source>
</evidence>
<dbReference type="SUPFAM" id="SSF56436">
    <property type="entry name" value="C-type lectin-like"/>
    <property type="match status" value="1"/>
</dbReference>